<evidence type="ECO:0000313" key="8">
    <source>
        <dbReference type="EMBL" id="CAI9956736.1"/>
    </source>
</evidence>
<evidence type="ECO:0000313" key="9">
    <source>
        <dbReference type="EMBL" id="CAI9970954.1"/>
    </source>
</evidence>
<dbReference type="Pfam" id="PF13202">
    <property type="entry name" value="EF-hand_5"/>
    <property type="match status" value="1"/>
</dbReference>
<keyword evidence="3" id="KW-0479">Metal-binding</keyword>
<evidence type="ECO:0000313" key="11">
    <source>
        <dbReference type="EMBL" id="CAL6049369.1"/>
    </source>
</evidence>
<dbReference type="GO" id="GO:0005737">
    <property type="term" value="C:cytoplasm"/>
    <property type="evidence" value="ECO:0007669"/>
    <property type="project" value="UniProtKB-SubCell"/>
</dbReference>
<dbReference type="EMBL" id="CAXDID020000577">
    <property type="protein sequence ID" value="CAL6104084.1"/>
    <property type="molecule type" value="Genomic_DNA"/>
</dbReference>
<evidence type="ECO:0000256" key="1">
    <source>
        <dbReference type="ARBA" id="ARBA00004496"/>
    </source>
</evidence>
<accession>A0AA86QI11</accession>
<dbReference type="EMBL" id="CATOUU010000879">
    <property type="protein sequence ID" value="CAI9956736.1"/>
    <property type="molecule type" value="Genomic_DNA"/>
</dbReference>
<keyword evidence="2" id="KW-0963">Cytoplasm</keyword>
<dbReference type="EMBL" id="CATOUU010000017">
    <property type="protein sequence ID" value="CAI9913063.1"/>
    <property type="molecule type" value="Genomic_DNA"/>
</dbReference>
<dbReference type="AlphaFoldDB" id="A0AA86QI11"/>
<feature type="domain" description="EF-hand" evidence="6">
    <location>
        <begin position="40"/>
        <end position="75"/>
    </location>
</feature>
<dbReference type="EMBL" id="CAXDID020000127">
    <property type="protein sequence ID" value="CAL6034158.1"/>
    <property type="molecule type" value="Genomic_DNA"/>
</dbReference>
<keyword evidence="5" id="KW-0106">Calcium</keyword>
<comment type="subcellular location">
    <subcellularLocation>
        <location evidence="1">Cytoplasm</location>
    </subcellularLocation>
</comment>
<evidence type="ECO:0000313" key="12">
    <source>
        <dbReference type="EMBL" id="CAL6104084.1"/>
    </source>
</evidence>
<dbReference type="GO" id="GO:0048306">
    <property type="term" value="F:calcium-dependent protein binding"/>
    <property type="evidence" value="ECO:0007669"/>
    <property type="project" value="UniProtKB-ARBA"/>
</dbReference>
<dbReference type="Proteomes" id="UP001642409">
    <property type="component" value="Unassembled WGS sequence"/>
</dbReference>
<dbReference type="PANTHER" id="PTHR46212:SF3">
    <property type="entry name" value="GH27120P"/>
    <property type="match status" value="1"/>
</dbReference>
<dbReference type="Pfam" id="PF13499">
    <property type="entry name" value="EF-hand_7"/>
    <property type="match status" value="1"/>
</dbReference>
<sequence length="145" mass="15844">MGKPDEKQLKQVFGAIDGDKSGKINTSELSKALKQVGMEMDDDTIKGMLDLIDTDSDGQMNFKEFMTFINVCENAEPENVGSILFYAADTDFSGKIDKKELKVILEKLGVKATDAQLSEVMAEVADKTGEITHDGFKALVEALSE</sequence>
<dbReference type="InterPro" id="IPR051426">
    <property type="entry name" value="Peflin/Sorcin_CaBP"/>
</dbReference>
<feature type="domain" description="EF-hand" evidence="6">
    <location>
        <begin position="76"/>
        <end position="111"/>
    </location>
</feature>
<dbReference type="Gene3D" id="1.10.238.10">
    <property type="entry name" value="EF-hand"/>
    <property type="match status" value="2"/>
</dbReference>
<dbReference type="InterPro" id="IPR018247">
    <property type="entry name" value="EF_Hand_1_Ca_BS"/>
</dbReference>
<evidence type="ECO:0000256" key="5">
    <source>
        <dbReference type="ARBA" id="ARBA00022837"/>
    </source>
</evidence>
<dbReference type="InterPro" id="IPR011992">
    <property type="entry name" value="EF-hand-dom_pair"/>
</dbReference>
<evidence type="ECO:0000259" key="6">
    <source>
        <dbReference type="PROSITE" id="PS50222"/>
    </source>
</evidence>
<evidence type="ECO:0000256" key="4">
    <source>
        <dbReference type="ARBA" id="ARBA00022737"/>
    </source>
</evidence>
<dbReference type="PANTHER" id="PTHR46212">
    <property type="entry name" value="PEFLIN"/>
    <property type="match status" value="1"/>
</dbReference>
<dbReference type="GO" id="GO:0043226">
    <property type="term" value="C:organelle"/>
    <property type="evidence" value="ECO:0007669"/>
    <property type="project" value="UniProtKB-ARBA"/>
</dbReference>
<dbReference type="InterPro" id="IPR002048">
    <property type="entry name" value="EF_hand_dom"/>
</dbReference>
<dbReference type="EMBL" id="CAXDID020000179">
    <property type="protein sequence ID" value="CAL6049369.1"/>
    <property type="molecule type" value="Genomic_DNA"/>
</dbReference>
<evidence type="ECO:0000313" key="13">
    <source>
        <dbReference type="Proteomes" id="UP001642409"/>
    </source>
</evidence>
<evidence type="ECO:0000313" key="10">
    <source>
        <dbReference type="EMBL" id="CAL6034158.1"/>
    </source>
</evidence>
<evidence type="ECO:0000256" key="3">
    <source>
        <dbReference type="ARBA" id="ARBA00022723"/>
    </source>
</evidence>
<organism evidence="8">
    <name type="scientific">Hexamita inflata</name>
    <dbReference type="NCBI Taxonomy" id="28002"/>
    <lineage>
        <taxon>Eukaryota</taxon>
        <taxon>Metamonada</taxon>
        <taxon>Diplomonadida</taxon>
        <taxon>Hexamitidae</taxon>
        <taxon>Hexamitinae</taxon>
        <taxon>Hexamita</taxon>
    </lineage>
</organism>
<dbReference type="PROSITE" id="PS50222">
    <property type="entry name" value="EF_HAND_2"/>
    <property type="match status" value="3"/>
</dbReference>
<dbReference type="EMBL" id="CATOUU010001084">
    <property type="protein sequence ID" value="CAI9970954.1"/>
    <property type="molecule type" value="Genomic_DNA"/>
</dbReference>
<comment type="caution">
    <text evidence="8">The sequence shown here is derived from an EMBL/GenBank/DDBJ whole genome shotgun (WGS) entry which is preliminary data.</text>
</comment>
<keyword evidence="13" id="KW-1185">Reference proteome</keyword>
<dbReference type="PROSITE" id="PS00018">
    <property type="entry name" value="EF_HAND_1"/>
    <property type="match status" value="2"/>
</dbReference>
<dbReference type="FunFam" id="1.10.238.10:FF:000178">
    <property type="entry name" value="Calmodulin-2 A"/>
    <property type="match status" value="1"/>
</dbReference>
<protein>
    <submittedName>
        <fullName evidence="8">EF hand domain-containing protein</fullName>
    </submittedName>
    <submittedName>
        <fullName evidence="10">EF_hand domain-containing protein</fullName>
    </submittedName>
</protein>
<name>A0AA86QI11_9EUKA</name>
<reference evidence="8" key="1">
    <citation type="submission" date="2023-06" db="EMBL/GenBank/DDBJ databases">
        <authorList>
            <person name="Kurt Z."/>
        </authorList>
    </citation>
    <scope>NUCLEOTIDE SEQUENCE</scope>
</reference>
<proteinExistence type="predicted"/>
<gene>
    <name evidence="10" type="ORF">HINF_LOCUS35318</name>
    <name evidence="11" type="ORF">HINF_LOCUS43223</name>
    <name evidence="8" type="ORF">HINF_LOCUS44381</name>
    <name evidence="9" type="ORF">HINF_LOCUS58599</name>
    <name evidence="7" type="ORF">HINF_LOCUS708</name>
    <name evidence="12" type="ORF">HINF_LOCUS72571</name>
</gene>
<feature type="domain" description="EF-hand" evidence="6">
    <location>
        <begin position="4"/>
        <end position="39"/>
    </location>
</feature>
<dbReference type="SUPFAM" id="SSF47473">
    <property type="entry name" value="EF-hand"/>
    <property type="match status" value="1"/>
</dbReference>
<evidence type="ECO:0000256" key="2">
    <source>
        <dbReference type="ARBA" id="ARBA00022490"/>
    </source>
</evidence>
<dbReference type="GO" id="GO:0005509">
    <property type="term" value="F:calcium ion binding"/>
    <property type="evidence" value="ECO:0007669"/>
    <property type="project" value="InterPro"/>
</dbReference>
<evidence type="ECO:0000313" key="7">
    <source>
        <dbReference type="EMBL" id="CAI9913063.1"/>
    </source>
</evidence>
<reference evidence="10 13" key="2">
    <citation type="submission" date="2024-07" db="EMBL/GenBank/DDBJ databases">
        <authorList>
            <person name="Akdeniz Z."/>
        </authorList>
    </citation>
    <scope>NUCLEOTIDE SEQUENCE [LARGE SCALE GENOMIC DNA]</scope>
</reference>
<keyword evidence="4" id="KW-0677">Repeat</keyword>
<dbReference type="SMART" id="SM00054">
    <property type="entry name" value="EFh"/>
    <property type="match status" value="4"/>
</dbReference>